<gene>
    <name evidence="2" type="ORF">PHYSODRAFT_250687</name>
</gene>
<dbReference type="RefSeq" id="XP_009532235.1">
    <property type="nucleotide sequence ID" value="XM_009533940.1"/>
</dbReference>
<evidence type="ECO:0000256" key="1">
    <source>
        <dbReference type="SAM" id="MobiDB-lite"/>
    </source>
</evidence>
<proteinExistence type="predicted"/>
<evidence type="ECO:0000313" key="3">
    <source>
        <dbReference type="Proteomes" id="UP000002640"/>
    </source>
</evidence>
<dbReference type="SMR" id="G4ZXU4"/>
<dbReference type="KEGG" id="psoj:PHYSODRAFT_250687"/>
<feature type="region of interest" description="Disordered" evidence="1">
    <location>
        <begin position="101"/>
        <end position="152"/>
    </location>
</feature>
<evidence type="ECO:0000313" key="2">
    <source>
        <dbReference type="EMBL" id="EGZ11902.1"/>
    </source>
</evidence>
<feature type="compositionally biased region" description="Polar residues" evidence="1">
    <location>
        <begin position="104"/>
        <end position="113"/>
    </location>
</feature>
<sequence length="152" mass="16849">MWGLFLATYNKRLVQKTRWAKRLNEKQLKAKKLEAGNETQSSNKDKVSISMKKAPPLKACSIYVRGKLAISAACLNKKDARRAANETWRDILEELNKIKGLSRTRATSSTAVNQPRPAAPSQVERKTSLVVCSDDETDGDDDDDGNLSDDGP</sequence>
<reference evidence="2 3" key="1">
    <citation type="journal article" date="2006" name="Science">
        <title>Phytophthora genome sequences uncover evolutionary origins and mechanisms of pathogenesis.</title>
        <authorList>
            <person name="Tyler B.M."/>
            <person name="Tripathy S."/>
            <person name="Zhang X."/>
            <person name="Dehal P."/>
            <person name="Jiang R.H."/>
            <person name="Aerts A."/>
            <person name="Arredondo F.D."/>
            <person name="Baxter L."/>
            <person name="Bensasson D."/>
            <person name="Beynon J.L."/>
            <person name="Chapman J."/>
            <person name="Damasceno C.M."/>
            <person name="Dorrance A.E."/>
            <person name="Dou D."/>
            <person name="Dickerman A.W."/>
            <person name="Dubchak I.L."/>
            <person name="Garbelotto M."/>
            <person name="Gijzen M."/>
            <person name="Gordon S.G."/>
            <person name="Govers F."/>
            <person name="Grunwald N.J."/>
            <person name="Huang W."/>
            <person name="Ivors K.L."/>
            <person name="Jones R.W."/>
            <person name="Kamoun S."/>
            <person name="Krampis K."/>
            <person name="Lamour K.H."/>
            <person name="Lee M.K."/>
            <person name="McDonald W.H."/>
            <person name="Medina M."/>
            <person name="Meijer H.J."/>
            <person name="Nordberg E.K."/>
            <person name="Maclean D.J."/>
            <person name="Ospina-Giraldo M.D."/>
            <person name="Morris P.F."/>
            <person name="Phuntumart V."/>
            <person name="Putnam N.H."/>
            <person name="Rash S."/>
            <person name="Rose J.K."/>
            <person name="Sakihama Y."/>
            <person name="Salamov A.A."/>
            <person name="Savidor A."/>
            <person name="Scheuring C.F."/>
            <person name="Smith B.M."/>
            <person name="Sobral B.W."/>
            <person name="Terry A."/>
            <person name="Torto-Alalibo T.A."/>
            <person name="Win J."/>
            <person name="Xu Z."/>
            <person name="Zhang H."/>
            <person name="Grigoriev I.V."/>
            <person name="Rokhsar D.S."/>
            <person name="Boore J.L."/>
        </authorList>
    </citation>
    <scope>NUCLEOTIDE SEQUENCE [LARGE SCALE GENOMIC DNA]</scope>
    <source>
        <strain evidence="2 3">P6497</strain>
    </source>
</reference>
<accession>G4ZXU4</accession>
<dbReference type="Proteomes" id="UP000002640">
    <property type="component" value="Unassembled WGS sequence"/>
</dbReference>
<protein>
    <submittedName>
        <fullName evidence="2">Uncharacterized protein</fullName>
    </submittedName>
</protein>
<feature type="compositionally biased region" description="Acidic residues" evidence="1">
    <location>
        <begin position="133"/>
        <end position="152"/>
    </location>
</feature>
<name>G4ZXU4_PHYSP</name>
<dbReference type="InParanoid" id="G4ZXU4"/>
<dbReference type="AlphaFoldDB" id="G4ZXU4"/>
<keyword evidence="3" id="KW-1185">Reference proteome</keyword>
<dbReference type="EMBL" id="JH159157">
    <property type="protein sequence ID" value="EGZ11902.1"/>
    <property type="molecule type" value="Genomic_DNA"/>
</dbReference>
<organism evidence="2 3">
    <name type="scientific">Phytophthora sojae (strain P6497)</name>
    <name type="common">Soybean stem and root rot agent</name>
    <name type="synonym">Phytophthora megasperma f. sp. glycines</name>
    <dbReference type="NCBI Taxonomy" id="1094619"/>
    <lineage>
        <taxon>Eukaryota</taxon>
        <taxon>Sar</taxon>
        <taxon>Stramenopiles</taxon>
        <taxon>Oomycota</taxon>
        <taxon>Peronosporomycetes</taxon>
        <taxon>Peronosporales</taxon>
        <taxon>Peronosporaceae</taxon>
        <taxon>Phytophthora</taxon>
    </lineage>
</organism>
<dbReference type="GeneID" id="20638074"/>